<feature type="region of interest" description="Disordered" evidence="4">
    <location>
        <begin position="1"/>
        <end position="57"/>
    </location>
</feature>
<dbReference type="GO" id="GO:0030690">
    <property type="term" value="C:Noc1p-Noc2p complex"/>
    <property type="evidence" value="ECO:0007669"/>
    <property type="project" value="TreeGrafter"/>
</dbReference>
<evidence type="ECO:0000256" key="4">
    <source>
        <dbReference type="SAM" id="MobiDB-lite"/>
    </source>
</evidence>
<feature type="compositionally biased region" description="Basic and acidic residues" evidence="4">
    <location>
        <begin position="151"/>
        <end position="160"/>
    </location>
</feature>
<dbReference type="GO" id="GO:0005730">
    <property type="term" value="C:nucleolus"/>
    <property type="evidence" value="ECO:0007669"/>
    <property type="project" value="TreeGrafter"/>
</dbReference>
<reference evidence="5 6" key="1">
    <citation type="submission" date="2008-07" db="EMBL/GenBank/DDBJ databases">
        <authorList>
            <person name="El-Sayed N."/>
            <person name="Caler E."/>
            <person name="Inman J."/>
            <person name="Amedeo P."/>
            <person name="Hass B."/>
            <person name="Wortman J."/>
        </authorList>
    </citation>
    <scope>NUCLEOTIDE SEQUENCE [LARGE SCALE GENOMIC DNA]</scope>
    <source>
        <strain evidence="6">ATCC 50983 / TXsc</strain>
    </source>
</reference>
<evidence type="ECO:0000256" key="3">
    <source>
        <dbReference type="ARBA" id="ARBA00023242"/>
    </source>
</evidence>
<dbReference type="RefSeq" id="XP_002779328.1">
    <property type="nucleotide sequence ID" value="XM_002779282.1"/>
</dbReference>
<dbReference type="Pfam" id="PF03715">
    <property type="entry name" value="Noc2"/>
    <property type="match status" value="1"/>
</dbReference>
<evidence type="ECO:0000313" key="5">
    <source>
        <dbReference type="EMBL" id="EER11123.1"/>
    </source>
</evidence>
<keyword evidence="3" id="KW-0539">Nucleus</keyword>
<proteinExistence type="inferred from homology"/>
<sequence>MVSKKASKKFNKAKSKVSAKAKQKAKLTDKIKRRDEIKESKRKAKLTEAELGGPEEDMDAELDAQLAEIGSDDEAVFCVPDGMEGEEELVRALNEGEDKTATQEGADDDEADTHKRELEALKETDPEFYKFLQETDQDLLEFGQGEEEEEKGPRAKERKQPQAKADTGVLTMERLNELTEAAEGKKDGNKSLKALRAVLSAYRVASRMSRGEAKEGAESEEGNDSAAPGIRIEDATVFNAVLEWTLKKAPELLDHHDKQVAKTKGTAAAVAGGGGKTFMLGRLFWSESLNLLQQLTDLDTQEFVLWQLGNGSALKYLMQLKKLKPLVINELCRKWAKGAAQGTKLAAFSALYNLVGQILKGGASSKKGIEGAGREVEGIMRRMYRAYVVSLQRVPALTHRQLSACRFMENCIAEMLTLEPQAAYRIAFTSIRQLGVILRSAMKAQSKGIKSITPGQPAGGSKASKAAAGGTAGVEAVRQLYSVCYVRSSAVWVAAMERLPEQLKDLLHPLMVILLSAAKSKEGHTVYLPFMLHMLELANSLAEKANVFAPLTSLLLRGLSNLAAKEKQQTSTRRPATASTDLKPTQVDLVVRVSERQLDNRPTSQALRKYLLFVLTHHLALLARSPSYPEITTPLMTHLKRLQKSNLAVKHELKPLIALSEETSAQVTRMRSSLKSPPEQFMIYTYTDTAMGKAYLQQQKQREEEEKSKIEAMMKGDKEIEQRLKRQRAEETGETEEGPARSKRSLKRQRQKEKKRQAWLAAQTAAAEAIGEAAQQDKRYEDDAERLALLERMLAKGGALVTAEICSFLDSMSVGNFIATSRSVEQILWEEVPAEWKRAGRCNQQCFWTMHLIATPATCGRLCCAGRYLSPMLWSLRLEAQPEQPLRHALLRSPITRSLRRLEVNCGNVDINPLLPVLRECCLEELEMENIDDFEMVQPLLKTSLKEIRLSAARECRCSELEFPPGMTCLREIQLNSARRGVCHVPSRSLRNVLEAAANLRWCSLTGATTDNDEDLICALFVLSFLDDLQLFDVSFNPSHGWGMDPYRLYQLRRRLFPSYPIFCANEEASAICVCRGLGSAPVERLRESYLTCLWSRSGWTPERLACCEVGVDKLECRECEEILNWYSSSSVVPTVSHVVERAVCGRSPPPIVRSCAEARHQALAVRPCRSAAPPSRLWRSIATFFGL</sequence>
<feature type="region of interest" description="Disordered" evidence="4">
    <location>
        <begin position="139"/>
        <end position="170"/>
    </location>
</feature>
<comment type="subcellular location">
    <subcellularLocation>
        <location evidence="1">Nucleus</location>
    </subcellularLocation>
</comment>
<dbReference type="InParanoid" id="C5KWP8"/>
<feature type="compositionally biased region" description="Acidic residues" evidence="4">
    <location>
        <begin position="139"/>
        <end position="150"/>
    </location>
</feature>
<accession>C5KWP8</accession>
<protein>
    <recommendedName>
        <fullName evidence="7">Nucleolar complex protein 2</fullName>
    </recommendedName>
</protein>
<dbReference type="Proteomes" id="UP000007800">
    <property type="component" value="Unassembled WGS sequence"/>
</dbReference>
<dbReference type="GeneID" id="9056657"/>
<dbReference type="PANTHER" id="PTHR12687">
    <property type="entry name" value="NUCLEOLAR COMPLEX 2 AND RAD4-RELATED"/>
    <property type="match status" value="1"/>
</dbReference>
<keyword evidence="6" id="KW-1185">Reference proteome</keyword>
<feature type="region of interest" description="Disordered" evidence="4">
    <location>
        <begin position="92"/>
        <end position="126"/>
    </location>
</feature>
<dbReference type="OrthoDB" id="2414723at2759"/>
<dbReference type="InterPro" id="IPR005343">
    <property type="entry name" value="Noc2"/>
</dbReference>
<evidence type="ECO:0008006" key="7">
    <source>
        <dbReference type="Google" id="ProtNLM"/>
    </source>
</evidence>
<feature type="compositionally biased region" description="Basic residues" evidence="4">
    <location>
        <begin position="1"/>
        <end position="25"/>
    </location>
</feature>
<feature type="region of interest" description="Disordered" evidence="4">
    <location>
        <begin position="699"/>
        <end position="758"/>
    </location>
</feature>
<dbReference type="GO" id="GO:0030691">
    <property type="term" value="C:Noc2p-Noc3p complex"/>
    <property type="evidence" value="ECO:0007669"/>
    <property type="project" value="TreeGrafter"/>
</dbReference>
<evidence type="ECO:0000313" key="6">
    <source>
        <dbReference type="Proteomes" id="UP000007800"/>
    </source>
</evidence>
<name>C5KWP8_PERM5</name>
<feature type="compositionally biased region" description="Basic residues" evidence="4">
    <location>
        <begin position="741"/>
        <end position="757"/>
    </location>
</feature>
<evidence type="ECO:0000256" key="2">
    <source>
        <dbReference type="ARBA" id="ARBA00005907"/>
    </source>
</evidence>
<dbReference type="GO" id="GO:0042273">
    <property type="term" value="P:ribosomal large subunit biogenesis"/>
    <property type="evidence" value="ECO:0007669"/>
    <property type="project" value="TreeGrafter"/>
</dbReference>
<evidence type="ECO:0000256" key="1">
    <source>
        <dbReference type="ARBA" id="ARBA00004123"/>
    </source>
</evidence>
<dbReference type="PANTHER" id="PTHR12687:SF4">
    <property type="entry name" value="NUCLEOLAR COMPLEX PROTEIN 2 HOMOLOG"/>
    <property type="match status" value="1"/>
</dbReference>
<dbReference type="EMBL" id="GG677039">
    <property type="protein sequence ID" value="EER11123.1"/>
    <property type="molecule type" value="Genomic_DNA"/>
</dbReference>
<organism evidence="6">
    <name type="scientific">Perkinsus marinus (strain ATCC 50983 / TXsc)</name>
    <dbReference type="NCBI Taxonomy" id="423536"/>
    <lineage>
        <taxon>Eukaryota</taxon>
        <taxon>Sar</taxon>
        <taxon>Alveolata</taxon>
        <taxon>Perkinsozoa</taxon>
        <taxon>Perkinsea</taxon>
        <taxon>Perkinsida</taxon>
        <taxon>Perkinsidae</taxon>
        <taxon>Perkinsus</taxon>
    </lineage>
</organism>
<feature type="region of interest" description="Disordered" evidence="4">
    <location>
        <begin position="209"/>
        <end position="228"/>
    </location>
</feature>
<feature type="compositionally biased region" description="Basic and acidic residues" evidence="4">
    <location>
        <begin position="92"/>
        <end position="101"/>
    </location>
</feature>
<gene>
    <name evidence="5" type="ORF">Pmar_PMAR020102</name>
</gene>
<comment type="similarity">
    <text evidence="2">Belongs to the NOC2 family.</text>
</comment>
<dbReference type="GO" id="GO:0005654">
    <property type="term" value="C:nucleoplasm"/>
    <property type="evidence" value="ECO:0007669"/>
    <property type="project" value="TreeGrafter"/>
</dbReference>
<feature type="compositionally biased region" description="Basic and acidic residues" evidence="4">
    <location>
        <begin position="26"/>
        <end position="39"/>
    </location>
</feature>
<feature type="compositionally biased region" description="Basic and acidic residues" evidence="4">
    <location>
        <begin position="112"/>
        <end position="126"/>
    </location>
</feature>
<dbReference type="AlphaFoldDB" id="C5KWP8"/>
<feature type="compositionally biased region" description="Basic and acidic residues" evidence="4">
    <location>
        <begin position="700"/>
        <end position="731"/>
    </location>
</feature>